<keyword evidence="2" id="KW-0472">Membrane</keyword>
<dbReference type="EMBL" id="BFEA01000229">
    <property type="protein sequence ID" value="GBG75706.1"/>
    <property type="molecule type" value="Genomic_DNA"/>
</dbReference>
<protein>
    <recommendedName>
        <fullName evidence="5">C2 domain-containing protein</fullName>
    </recommendedName>
</protein>
<dbReference type="AlphaFoldDB" id="A0A388L067"/>
<accession>A0A388L067</accession>
<proteinExistence type="predicted"/>
<feature type="transmembrane region" description="Helical" evidence="2">
    <location>
        <begin position="321"/>
        <end position="342"/>
    </location>
</feature>
<keyword evidence="4" id="KW-1185">Reference proteome</keyword>
<feature type="region of interest" description="Disordered" evidence="1">
    <location>
        <begin position="165"/>
        <end position="317"/>
    </location>
</feature>
<dbReference type="Gramene" id="GBG75706">
    <property type="protein sequence ID" value="GBG75706"/>
    <property type="gene ID" value="CBR_g20330"/>
</dbReference>
<name>A0A388L067_CHABU</name>
<gene>
    <name evidence="3" type="ORF">CBR_g20330</name>
</gene>
<organism evidence="3 4">
    <name type="scientific">Chara braunii</name>
    <name type="common">Braun's stonewort</name>
    <dbReference type="NCBI Taxonomy" id="69332"/>
    <lineage>
        <taxon>Eukaryota</taxon>
        <taxon>Viridiplantae</taxon>
        <taxon>Streptophyta</taxon>
        <taxon>Charophyceae</taxon>
        <taxon>Charales</taxon>
        <taxon>Characeae</taxon>
        <taxon>Chara</taxon>
    </lineage>
</organism>
<evidence type="ECO:0000313" key="3">
    <source>
        <dbReference type="EMBL" id="GBG75706.1"/>
    </source>
</evidence>
<dbReference type="SUPFAM" id="SSF49562">
    <property type="entry name" value="C2 domain (Calcium/lipid-binding domain, CaLB)"/>
    <property type="match status" value="1"/>
</dbReference>
<feature type="compositionally biased region" description="Basic and acidic residues" evidence="1">
    <location>
        <begin position="276"/>
        <end position="288"/>
    </location>
</feature>
<feature type="compositionally biased region" description="Low complexity" evidence="1">
    <location>
        <begin position="188"/>
        <end position="199"/>
    </location>
</feature>
<dbReference type="Proteomes" id="UP000265515">
    <property type="component" value="Unassembled WGS sequence"/>
</dbReference>
<feature type="compositionally biased region" description="Polar residues" evidence="1">
    <location>
        <begin position="262"/>
        <end position="273"/>
    </location>
</feature>
<dbReference type="OrthoDB" id="1939272at2759"/>
<dbReference type="InterPro" id="IPR035892">
    <property type="entry name" value="C2_domain_sf"/>
</dbReference>
<dbReference type="Gene3D" id="2.60.40.150">
    <property type="entry name" value="C2 domain"/>
    <property type="match status" value="1"/>
</dbReference>
<feature type="compositionally biased region" description="Low complexity" evidence="1">
    <location>
        <begin position="242"/>
        <end position="255"/>
    </location>
</feature>
<dbReference type="PANTHER" id="PTHR36810:SF1">
    <property type="entry name" value="OS05G0232200 PROTEIN"/>
    <property type="match status" value="1"/>
</dbReference>
<feature type="compositionally biased region" description="Polar residues" evidence="1">
    <location>
        <begin position="101"/>
        <end position="126"/>
    </location>
</feature>
<dbReference type="PANTHER" id="PTHR36810">
    <property type="entry name" value="BNACNNG47150D PROTEIN"/>
    <property type="match status" value="1"/>
</dbReference>
<comment type="caution">
    <text evidence="3">The sequence shown here is derived from an EMBL/GenBank/DDBJ whole genome shotgun (WGS) entry which is preliminary data.</text>
</comment>
<keyword evidence="2" id="KW-0812">Transmembrane</keyword>
<feature type="compositionally biased region" description="Polar residues" evidence="1">
    <location>
        <begin position="289"/>
        <end position="301"/>
    </location>
</feature>
<evidence type="ECO:0008006" key="5">
    <source>
        <dbReference type="Google" id="ProtNLM"/>
    </source>
</evidence>
<evidence type="ECO:0000256" key="1">
    <source>
        <dbReference type="SAM" id="MobiDB-lite"/>
    </source>
</evidence>
<feature type="compositionally biased region" description="Polar residues" evidence="1">
    <location>
        <begin position="165"/>
        <end position="187"/>
    </location>
</feature>
<evidence type="ECO:0000313" key="4">
    <source>
        <dbReference type="Proteomes" id="UP000265515"/>
    </source>
</evidence>
<sequence length="413" mass="43955">MGQREYLTLSAPGATTMEPWNANFSFPVQNLQDDLVVEMMDNSTQKVLAKVGVSTPKILEKGLRDEMFVLHGADGSECGTIHLRLSFVLSEEELRKIVQMRQRQAATTTADEADSNPSGSADSNPATIPGAMLTPADAGSTGEKNTAMPADEPMMLEPSDVLVQAQSPPSVGSSTVGMRSSISEQDGTSAVSALAATSSPQADAADQSYSSTSESPGLDEAGTAGTEAETNQRSAVPAGTLDAPAADGSVSSVDASGERSQQKGAELQKSSAIQVDENRRDISSERSFDQTPTGSTATSEAVTKDTETDETDYSGREGPRFGFLTKQIIGSVVVLIGLFLLWPRKQAPEKQQGLLARLLKINGQKKREGRRSDEIDDDAAEYFRVASEGKWQKQTGKVDRSSAVYTGHGLRFH</sequence>
<reference evidence="3 4" key="1">
    <citation type="journal article" date="2018" name="Cell">
        <title>The Chara Genome: Secondary Complexity and Implications for Plant Terrestrialization.</title>
        <authorList>
            <person name="Nishiyama T."/>
            <person name="Sakayama H."/>
            <person name="Vries J.D."/>
            <person name="Buschmann H."/>
            <person name="Saint-Marcoux D."/>
            <person name="Ullrich K.K."/>
            <person name="Haas F.B."/>
            <person name="Vanderstraeten L."/>
            <person name="Becker D."/>
            <person name="Lang D."/>
            <person name="Vosolsobe S."/>
            <person name="Rombauts S."/>
            <person name="Wilhelmsson P.K.I."/>
            <person name="Janitza P."/>
            <person name="Kern R."/>
            <person name="Heyl A."/>
            <person name="Rumpler F."/>
            <person name="Villalobos L.I.A.C."/>
            <person name="Clay J.M."/>
            <person name="Skokan R."/>
            <person name="Toyoda A."/>
            <person name="Suzuki Y."/>
            <person name="Kagoshima H."/>
            <person name="Schijlen E."/>
            <person name="Tajeshwar N."/>
            <person name="Catarino B."/>
            <person name="Hetherington A.J."/>
            <person name="Saltykova A."/>
            <person name="Bonnot C."/>
            <person name="Breuninger H."/>
            <person name="Symeonidi A."/>
            <person name="Radhakrishnan G.V."/>
            <person name="Van Nieuwerburgh F."/>
            <person name="Deforce D."/>
            <person name="Chang C."/>
            <person name="Karol K.G."/>
            <person name="Hedrich R."/>
            <person name="Ulvskov P."/>
            <person name="Glockner G."/>
            <person name="Delwiche C.F."/>
            <person name="Petrasek J."/>
            <person name="Van de Peer Y."/>
            <person name="Friml J."/>
            <person name="Beilby M."/>
            <person name="Dolan L."/>
            <person name="Kohara Y."/>
            <person name="Sugano S."/>
            <person name="Fujiyama A."/>
            <person name="Delaux P.-M."/>
            <person name="Quint M."/>
            <person name="TheiBen G."/>
            <person name="Hagemann M."/>
            <person name="Harholt J."/>
            <person name="Dunand C."/>
            <person name="Zachgo S."/>
            <person name="Langdale J."/>
            <person name="Maumus F."/>
            <person name="Straeten D.V.D."/>
            <person name="Gould S.B."/>
            <person name="Rensing S.A."/>
        </authorList>
    </citation>
    <scope>NUCLEOTIDE SEQUENCE [LARGE SCALE GENOMIC DNA]</scope>
    <source>
        <strain evidence="3 4">S276</strain>
    </source>
</reference>
<evidence type="ECO:0000256" key="2">
    <source>
        <dbReference type="SAM" id="Phobius"/>
    </source>
</evidence>
<keyword evidence="2" id="KW-1133">Transmembrane helix</keyword>
<feature type="region of interest" description="Disordered" evidence="1">
    <location>
        <begin position="100"/>
        <end position="151"/>
    </location>
</feature>